<protein>
    <submittedName>
        <fullName evidence="2">Uncharacterized protein</fullName>
    </submittedName>
</protein>
<proteinExistence type="predicted"/>
<gene>
    <name evidence="2" type="ORF">ABT211_13680</name>
</gene>
<accession>A0ABV1TE72</accession>
<dbReference type="RefSeq" id="WP_351956960.1">
    <property type="nucleotide sequence ID" value="NZ_JBEOZM010000005.1"/>
</dbReference>
<dbReference type="Proteomes" id="UP001490365">
    <property type="component" value="Unassembled WGS sequence"/>
</dbReference>
<comment type="caution">
    <text evidence="2">The sequence shown here is derived from an EMBL/GenBank/DDBJ whole genome shotgun (WGS) entry which is preliminary data.</text>
</comment>
<evidence type="ECO:0000313" key="2">
    <source>
        <dbReference type="EMBL" id="MER6268335.1"/>
    </source>
</evidence>
<feature type="signal peptide" evidence="1">
    <location>
        <begin position="1"/>
        <end position="25"/>
    </location>
</feature>
<name>A0ABV1TE72_9ACTN</name>
<keyword evidence="3" id="KW-1185">Reference proteome</keyword>
<dbReference type="InterPro" id="IPR006311">
    <property type="entry name" value="TAT_signal"/>
</dbReference>
<keyword evidence="1" id="KW-0732">Signal</keyword>
<feature type="chain" id="PRO_5046042876" evidence="1">
    <location>
        <begin position="26"/>
        <end position="555"/>
    </location>
</feature>
<evidence type="ECO:0000256" key="1">
    <source>
        <dbReference type="SAM" id="SignalP"/>
    </source>
</evidence>
<dbReference type="EMBL" id="JBEOZM010000005">
    <property type="protein sequence ID" value="MER6268335.1"/>
    <property type="molecule type" value="Genomic_DNA"/>
</dbReference>
<sequence length="555" mass="57682">MTKTSVRRNLTAALTAVLLAATATAAVTPSAAAVTVPACSSTGDSTAQKNDLHSLSNHRGVVVLKLDTSVNRLPTELHVGSWTLPVSWVPTGTANTWQTDGPIHLDAYGTWGAYVDAPLINHPGLSTELYGVVDYTVQPVVQSARTDRAASDADHRTVTVSGAVLGRDPYTGQLQPYTGLATVRWQSETESEPHTADAPLAADGTFSQPVTVAGGAWITVTANPGTDPSAQVTGTAACTLAPALARIDGAVSLNAKTSASPVRSGATVTLSGRATWTEQASPYTVHPLAGRTIQVTYHDGGSTPAVTTSAVTGADGSYSVQVTVSRPGSFSLASAAEAPYFTNSWADVTQQVQMPLSITGFKATLGADHKVTAGGKLAATVSRSPGLAGQAVDLEYSANGRTGWTRVATGKAAADGSFTIGAANRASGWYRAHHRASTTYQDQVSNAVKKSRTASRITSLKITPQPVTKGKTLTLTGVLQHSTTAWKAYGGQRVAVLFRATGSTTWKTVTTVTTNSTGHFTAKPKATRDGTWVIDYAGNSTHFASRSAQDFVDVR</sequence>
<reference evidence="2 3" key="1">
    <citation type="submission" date="2024-06" db="EMBL/GenBank/DDBJ databases">
        <title>The Natural Products Discovery Center: Release of the First 8490 Sequenced Strains for Exploring Actinobacteria Biosynthetic Diversity.</title>
        <authorList>
            <person name="Kalkreuter E."/>
            <person name="Kautsar S.A."/>
            <person name="Yang D."/>
            <person name="Bader C.D."/>
            <person name="Teijaro C.N."/>
            <person name="Fluegel L."/>
            <person name="Davis C.M."/>
            <person name="Simpson J.R."/>
            <person name="Lauterbach L."/>
            <person name="Steele A.D."/>
            <person name="Gui C."/>
            <person name="Meng S."/>
            <person name="Li G."/>
            <person name="Viehrig K."/>
            <person name="Ye F."/>
            <person name="Su P."/>
            <person name="Kiefer A.F."/>
            <person name="Nichols A."/>
            <person name="Cepeda A.J."/>
            <person name="Yan W."/>
            <person name="Fan B."/>
            <person name="Jiang Y."/>
            <person name="Adhikari A."/>
            <person name="Zheng C.-J."/>
            <person name="Schuster L."/>
            <person name="Cowan T.M."/>
            <person name="Smanski M.J."/>
            <person name="Chevrette M.G."/>
            <person name="De Carvalho L.P.S."/>
            <person name="Shen B."/>
        </authorList>
    </citation>
    <scope>NUCLEOTIDE SEQUENCE [LARGE SCALE GENOMIC DNA]</scope>
    <source>
        <strain evidence="2 3">NPDC001694</strain>
    </source>
</reference>
<dbReference type="PROSITE" id="PS51318">
    <property type="entry name" value="TAT"/>
    <property type="match status" value="1"/>
</dbReference>
<organism evidence="2 3">
    <name type="scientific">Streptomyces sp. 900105755</name>
    <dbReference type="NCBI Taxonomy" id="3154389"/>
    <lineage>
        <taxon>Bacteria</taxon>
        <taxon>Bacillati</taxon>
        <taxon>Actinomycetota</taxon>
        <taxon>Actinomycetes</taxon>
        <taxon>Kitasatosporales</taxon>
        <taxon>Streptomycetaceae</taxon>
        <taxon>Streptomyces</taxon>
    </lineage>
</organism>
<evidence type="ECO:0000313" key="3">
    <source>
        <dbReference type="Proteomes" id="UP001490365"/>
    </source>
</evidence>